<dbReference type="PANTHER" id="PTHR43357">
    <property type="entry name" value="INNER MEMBRANE ABC TRANSPORTER PERMEASE PROTEIN YDCV"/>
    <property type="match status" value="1"/>
</dbReference>
<evidence type="ECO:0000256" key="4">
    <source>
        <dbReference type="ARBA" id="ARBA00022519"/>
    </source>
</evidence>
<keyword evidence="5 8" id="KW-0812">Transmembrane</keyword>
<keyword evidence="4" id="KW-0997">Cell inner membrane</keyword>
<dbReference type="Gene3D" id="1.10.3720.10">
    <property type="entry name" value="MetI-like"/>
    <property type="match status" value="1"/>
</dbReference>
<keyword evidence="7 8" id="KW-0472">Membrane</keyword>
<evidence type="ECO:0000256" key="6">
    <source>
        <dbReference type="ARBA" id="ARBA00022989"/>
    </source>
</evidence>
<organism evidence="9 10">
    <name type="scientific">Bosea rubneri</name>
    <dbReference type="NCBI Taxonomy" id="3075434"/>
    <lineage>
        <taxon>Bacteria</taxon>
        <taxon>Pseudomonadati</taxon>
        <taxon>Pseudomonadota</taxon>
        <taxon>Alphaproteobacteria</taxon>
        <taxon>Hyphomicrobiales</taxon>
        <taxon>Boseaceae</taxon>
        <taxon>Bosea</taxon>
    </lineage>
</organism>
<evidence type="ECO:0000256" key="3">
    <source>
        <dbReference type="ARBA" id="ARBA00022475"/>
    </source>
</evidence>
<evidence type="ECO:0000256" key="7">
    <source>
        <dbReference type="ARBA" id="ARBA00023136"/>
    </source>
</evidence>
<comment type="subcellular location">
    <subcellularLocation>
        <location evidence="1">Cell inner membrane</location>
        <topology evidence="1">Multi-pass membrane protein</topology>
    </subcellularLocation>
</comment>
<evidence type="ECO:0000256" key="1">
    <source>
        <dbReference type="ARBA" id="ARBA00004429"/>
    </source>
</evidence>
<evidence type="ECO:0000313" key="9">
    <source>
        <dbReference type="EMBL" id="MDU0342451.1"/>
    </source>
</evidence>
<keyword evidence="3" id="KW-1003">Cell membrane</keyword>
<name>A0ABU3SCD6_9HYPH</name>
<dbReference type="SUPFAM" id="SSF161098">
    <property type="entry name" value="MetI-like"/>
    <property type="match status" value="1"/>
</dbReference>
<evidence type="ECO:0000256" key="8">
    <source>
        <dbReference type="SAM" id="Phobius"/>
    </source>
</evidence>
<dbReference type="PANTHER" id="PTHR43357:SF3">
    <property type="entry name" value="FE(3+)-TRANSPORT SYSTEM PERMEASE PROTEIN FBPB 2"/>
    <property type="match status" value="1"/>
</dbReference>
<sequence>PLARPAVAAAALLVFVDCMKELPMTLLLRPLNFDTLATLVYGHASRGVFEDGALAALLIVLIGIYPAIMLARAGDGEKLATGS</sequence>
<evidence type="ECO:0000313" key="10">
    <source>
        <dbReference type="Proteomes" id="UP001254257"/>
    </source>
</evidence>
<feature type="non-terminal residue" evidence="9">
    <location>
        <position position="1"/>
    </location>
</feature>
<dbReference type="EMBL" id="JAWDID010000040">
    <property type="protein sequence ID" value="MDU0342451.1"/>
    <property type="molecule type" value="Genomic_DNA"/>
</dbReference>
<keyword evidence="6 8" id="KW-1133">Transmembrane helix</keyword>
<accession>A0ABU3SCD6</accession>
<reference evidence="9 10" key="1">
    <citation type="submission" date="2023-09" db="EMBL/GenBank/DDBJ databases">
        <title>Whole genome shotgun sequencing (WGS) of Bosea sp. ZW T0_25, isolated from stored onions (Allium cepa).</title>
        <authorList>
            <person name="Stoll D.A."/>
            <person name="Huch M."/>
        </authorList>
    </citation>
    <scope>NUCLEOTIDE SEQUENCE [LARGE SCALE GENOMIC DNA]</scope>
    <source>
        <strain evidence="9 10">ZW T0_25</strain>
    </source>
</reference>
<evidence type="ECO:0000256" key="5">
    <source>
        <dbReference type="ARBA" id="ARBA00022692"/>
    </source>
</evidence>
<proteinExistence type="predicted"/>
<keyword evidence="10" id="KW-1185">Reference proteome</keyword>
<protein>
    <submittedName>
        <fullName evidence="9">Iron ABC transporter permease</fullName>
    </submittedName>
</protein>
<evidence type="ECO:0000256" key="2">
    <source>
        <dbReference type="ARBA" id="ARBA00022448"/>
    </source>
</evidence>
<feature type="transmembrane region" description="Helical" evidence="8">
    <location>
        <begin position="52"/>
        <end position="71"/>
    </location>
</feature>
<dbReference type="Proteomes" id="UP001254257">
    <property type="component" value="Unassembled WGS sequence"/>
</dbReference>
<gene>
    <name evidence="9" type="ORF">RKE40_21345</name>
</gene>
<dbReference type="InterPro" id="IPR035906">
    <property type="entry name" value="MetI-like_sf"/>
</dbReference>
<comment type="caution">
    <text evidence="9">The sequence shown here is derived from an EMBL/GenBank/DDBJ whole genome shotgun (WGS) entry which is preliminary data.</text>
</comment>
<keyword evidence="2" id="KW-0813">Transport</keyword>